<protein>
    <submittedName>
        <fullName evidence="2">Uncharacterized protein</fullName>
    </submittedName>
</protein>
<organism evidence="2 3">
    <name type="scientific">Fusarium acutatum</name>
    <dbReference type="NCBI Taxonomy" id="78861"/>
    <lineage>
        <taxon>Eukaryota</taxon>
        <taxon>Fungi</taxon>
        <taxon>Dikarya</taxon>
        <taxon>Ascomycota</taxon>
        <taxon>Pezizomycotina</taxon>
        <taxon>Sordariomycetes</taxon>
        <taxon>Hypocreomycetidae</taxon>
        <taxon>Hypocreales</taxon>
        <taxon>Nectriaceae</taxon>
        <taxon>Fusarium</taxon>
        <taxon>Fusarium fujikuroi species complex</taxon>
    </lineage>
</organism>
<accession>A0A8H4N8H0</accession>
<feature type="region of interest" description="Disordered" evidence="1">
    <location>
        <begin position="63"/>
        <end position="94"/>
    </location>
</feature>
<dbReference type="Proteomes" id="UP000536711">
    <property type="component" value="Unassembled WGS sequence"/>
</dbReference>
<sequence>MRAAAASPGQGRETRVYQGTACGRNWGEVPVPTCLSATSPADQQASKQARLTLTLPDGREWVRPNREVDRGGQYSTAQRTTQRSTVPNLGSDSAKHRLTAPSLQQGDAIFGRCAKIPARGLIDGKPSGELCLSGLSEPRSTATLSPTATNSKSFAGPNVPFLYTNIFSFASVHWGRGCGGVPDGAPDGACGRINRTLQAALEQLRVTVEYLMTTFTAKNGSSTTERPTATK</sequence>
<proteinExistence type="predicted"/>
<feature type="compositionally biased region" description="Polar residues" evidence="1">
    <location>
        <begin position="73"/>
        <end position="91"/>
    </location>
</feature>
<keyword evidence="3" id="KW-1185">Reference proteome</keyword>
<dbReference type="EMBL" id="JAADJF010000597">
    <property type="protein sequence ID" value="KAF4415173.1"/>
    <property type="molecule type" value="Genomic_DNA"/>
</dbReference>
<comment type="caution">
    <text evidence="2">The sequence shown here is derived from an EMBL/GenBank/DDBJ whole genome shotgun (WGS) entry which is preliminary data.</text>
</comment>
<dbReference type="OrthoDB" id="10366872at2759"/>
<evidence type="ECO:0000313" key="2">
    <source>
        <dbReference type="EMBL" id="KAF4415173.1"/>
    </source>
</evidence>
<dbReference type="AlphaFoldDB" id="A0A8H4N8H0"/>
<gene>
    <name evidence="2" type="ORF">FACUT_13616</name>
</gene>
<reference evidence="2 3" key="1">
    <citation type="submission" date="2020-01" db="EMBL/GenBank/DDBJ databases">
        <title>Identification and distribution of gene clusters putatively required for synthesis of sphingolipid metabolism inhibitors in phylogenetically diverse species of the filamentous fungus Fusarium.</title>
        <authorList>
            <person name="Kim H.-S."/>
            <person name="Busman M."/>
            <person name="Brown D.W."/>
            <person name="Divon H."/>
            <person name="Uhlig S."/>
            <person name="Proctor R.H."/>
        </authorList>
    </citation>
    <scope>NUCLEOTIDE SEQUENCE [LARGE SCALE GENOMIC DNA]</scope>
    <source>
        <strain evidence="2 3">NRRL 13308</strain>
    </source>
</reference>
<evidence type="ECO:0000313" key="3">
    <source>
        <dbReference type="Proteomes" id="UP000536711"/>
    </source>
</evidence>
<name>A0A8H4N8H0_9HYPO</name>
<evidence type="ECO:0000256" key="1">
    <source>
        <dbReference type="SAM" id="MobiDB-lite"/>
    </source>
</evidence>